<dbReference type="Gene3D" id="6.10.340.10">
    <property type="match status" value="1"/>
</dbReference>
<feature type="domain" description="Methyl-accepting transducer" evidence="7">
    <location>
        <begin position="386"/>
        <end position="622"/>
    </location>
</feature>
<dbReference type="PANTHER" id="PTHR32089:SF112">
    <property type="entry name" value="LYSOZYME-LIKE PROTEIN-RELATED"/>
    <property type="match status" value="1"/>
</dbReference>
<dbReference type="Gene3D" id="1.10.287.950">
    <property type="entry name" value="Methyl-accepting chemotaxis protein"/>
    <property type="match status" value="1"/>
</dbReference>
<evidence type="ECO:0008006" key="11">
    <source>
        <dbReference type="Google" id="ProtNLM"/>
    </source>
</evidence>
<comment type="caution">
    <text evidence="9">The sequence shown here is derived from an EMBL/GenBank/DDBJ whole genome shotgun (WGS) entry which is preliminary data.</text>
</comment>
<keyword evidence="5" id="KW-0175">Coiled coil</keyword>
<proteinExistence type="inferred from homology"/>
<dbReference type="AlphaFoldDB" id="A0A1T1HF21"/>
<dbReference type="SMART" id="SM00283">
    <property type="entry name" value="MA"/>
    <property type="match status" value="1"/>
</dbReference>
<dbReference type="PANTHER" id="PTHR32089">
    <property type="entry name" value="METHYL-ACCEPTING CHEMOTAXIS PROTEIN MCPB"/>
    <property type="match status" value="1"/>
</dbReference>
<feature type="transmembrane region" description="Helical" evidence="6">
    <location>
        <begin position="12"/>
        <end position="29"/>
    </location>
</feature>
<feature type="transmembrane region" description="Helical" evidence="6">
    <location>
        <begin position="307"/>
        <end position="325"/>
    </location>
</feature>
<reference evidence="9" key="1">
    <citation type="submission" date="2017-02" db="EMBL/GenBank/DDBJ databases">
        <title>Draft Genome Sequence of the Salt Water Bacterium Oceanospirillum linum ATCC 11336.</title>
        <authorList>
            <person name="Trachtenberg A.M."/>
            <person name="Carney J.G."/>
            <person name="Linnane J.D."/>
            <person name="Rheaume B.A."/>
            <person name="Pitts N.L."/>
            <person name="Mykles D.L."/>
            <person name="Maclea K.S."/>
        </authorList>
    </citation>
    <scope>NUCLEOTIDE SEQUENCE [LARGE SCALE GENOMIC DNA]</scope>
    <source>
        <strain evidence="9">ATCC 11336</strain>
    </source>
</reference>
<evidence type="ECO:0000256" key="1">
    <source>
        <dbReference type="ARBA" id="ARBA00004370"/>
    </source>
</evidence>
<name>A0A1T1HF21_OCELI</name>
<protein>
    <recommendedName>
        <fullName evidence="11">Methyl-accepting chemotaxis protein</fullName>
    </recommendedName>
</protein>
<feature type="coiled-coil region" evidence="5">
    <location>
        <begin position="611"/>
        <end position="638"/>
    </location>
</feature>
<dbReference type="PROSITE" id="PS50111">
    <property type="entry name" value="CHEMOTAXIS_TRANSDUC_2"/>
    <property type="match status" value="1"/>
</dbReference>
<evidence type="ECO:0000256" key="2">
    <source>
        <dbReference type="ARBA" id="ARBA00023224"/>
    </source>
</evidence>
<dbReference type="InterPro" id="IPR003660">
    <property type="entry name" value="HAMP_dom"/>
</dbReference>
<dbReference type="EMBL" id="MTSD02000001">
    <property type="protein sequence ID" value="OOV88405.1"/>
    <property type="molecule type" value="Genomic_DNA"/>
</dbReference>
<dbReference type="Proteomes" id="UP000190064">
    <property type="component" value="Unassembled WGS sequence"/>
</dbReference>
<dbReference type="GO" id="GO:0016020">
    <property type="term" value="C:membrane"/>
    <property type="evidence" value="ECO:0007669"/>
    <property type="project" value="UniProtKB-SubCell"/>
</dbReference>
<dbReference type="GO" id="GO:0007165">
    <property type="term" value="P:signal transduction"/>
    <property type="evidence" value="ECO:0007669"/>
    <property type="project" value="UniProtKB-KW"/>
</dbReference>
<keyword evidence="6" id="KW-0812">Transmembrane</keyword>
<gene>
    <name evidence="9" type="ORF">BTA35_0202525</name>
</gene>
<evidence type="ECO:0000256" key="5">
    <source>
        <dbReference type="SAM" id="Coils"/>
    </source>
</evidence>
<keyword evidence="6" id="KW-1133">Transmembrane helix</keyword>
<evidence type="ECO:0000256" key="3">
    <source>
        <dbReference type="ARBA" id="ARBA00029447"/>
    </source>
</evidence>
<dbReference type="PROSITE" id="PS50885">
    <property type="entry name" value="HAMP"/>
    <property type="match status" value="1"/>
</dbReference>
<organism evidence="9 10">
    <name type="scientific">Oceanospirillum linum</name>
    <dbReference type="NCBI Taxonomy" id="966"/>
    <lineage>
        <taxon>Bacteria</taxon>
        <taxon>Pseudomonadati</taxon>
        <taxon>Pseudomonadota</taxon>
        <taxon>Gammaproteobacteria</taxon>
        <taxon>Oceanospirillales</taxon>
        <taxon>Oceanospirillaceae</taxon>
        <taxon>Oceanospirillum</taxon>
    </lineage>
</organism>
<dbReference type="SUPFAM" id="SSF58104">
    <property type="entry name" value="Methyl-accepting chemotaxis protein (MCP) signaling domain"/>
    <property type="match status" value="1"/>
</dbReference>
<feature type="domain" description="HAMP" evidence="8">
    <location>
        <begin position="328"/>
        <end position="381"/>
    </location>
</feature>
<evidence type="ECO:0000313" key="10">
    <source>
        <dbReference type="Proteomes" id="UP000190064"/>
    </source>
</evidence>
<accession>A0A1T1HF21</accession>
<evidence type="ECO:0000259" key="8">
    <source>
        <dbReference type="PROSITE" id="PS50885"/>
    </source>
</evidence>
<sequence>MKIATVTRATSVVLVLIAVSLAATLFWGLKRLDSAFSATQSYNELKEEVALDLRRTLQEYLQTGNALKLSAAEQEIDRLTSERLALLPPALARDIADSLNRLKEGVTGEFRGAGKLAGNQKGLLLQAEKEIADAADVIYDYADEGESDSPRVAAGYFKLLHHVSQSLVQVKYLREQYMDTANSSYRESLLEQVAQLKADAAELNAMPRLGVYAEEEVDEMQALMGWGDDSESESAKVDLGDELISDLQGLVRRYPTELDNTLSNIEVGVKSRVAVNQLIADAESQILSGQADVIAYRHTLERQVKQIFIAYVGLIVFVAIILHLFQNRVVLKTLRELSDGIGSLVKSGEMRQITVHNPDSETGQIAQNFNHMIETMQHQQQEKHAQLSQITDSLEVVLTDIDTISKTANETRDYISKSHSFTDELTRLAQDVDMSSTQVESFARETASFMETSQTSARNVEQASEQAISTLSSGHQSLDELIVAVDEVTSILDVISGISEQTNLLALNAAIESARAGEHGRGFAVVADEVRNLSMETQNSVTKIGGILGQLRNSSGNLKDNMTDISDAAQEQKKASSELLDMSRTVQAHSDKAATFAHQGAKVARHQVEQVEVFISSMEEMEKQAQQAEEVILSVQTEVHEKVLWISNALGVSRNKKEFLL</sequence>
<keyword evidence="10" id="KW-1185">Reference proteome</keyword>
<evidence type="ECO:0000256" key="6">
    <source>
        <dbReference type="SAM" id="Phobius"/>
    </source>
</evidence>
<keyword evidence="6" id="KW-0472">Membrane</keyword>
<keyword evidence="2 4" id="KW-0807">Transducer</keyword>
<evidence type="ECO:0000256" key="4">
    <source>
        <dbReference type="PROSITE-ProRule" id="PRU00284"/>
    </source>
</evidence>
<comment type="subcellular location">
    <subcellularLocation>
        <location evidence="1">Membrane</location>
    </subcellularLocation>
</comment>
<dbReference type="RefSeq" id="WP_160054917.1">
    <property type="nucleotide sequence ID" value="NZ_FXTS01000001.1"/>
</dbReference>
<dbReference type="Pfam" id="PF00015">
    <property type="entry name" value="MCPsignal"/>
    <property type="match status" value="1"/>
</dbReference>
<evidence type="ECO:0000313" key="9">
    <source>
        <dbReference type="EMBL" id="OOV88405.1"/>
    </source>
</evidence>
<evidence type="ECO:0000259" key="7">
    <source>
        <dbReference type="PROSITE" id="PS50111"/>
    </source>
</evidence>
<comment type="similarity">
    <text evidence="3">Belongs to the methyl-accepting chemotaxis (MCP) protein family.</text>
</comment>
<dbReference type="STRING" id="966.BTA35_0202525"/>
<dbReference type="GO" id="GO:0006935">
    <property type="term" value="P:chemotaxis"/>
    <property type="evidence" value="ECO:0007669"/>
    <property type="project" value="UniProtKB-ARBA"/>
</dbReference>
<dbReference type="InterPro" id="IPR004089">
    <property type="entry name" value="MCPsignal_dom"/>
</dbReference>